<reference evidence="4" key="2">
    <citation type="submission" date="2023-07" db="EMBL/GenBank/DDBJ databases">
        <title>Yangia mangrovi SAOS 153D genome.</title>
        <authorList>
            <person name="Verma A."/>
            <person name="Pal Y."/>
            <person name="Sundharam S."/>
            <person name="Bisht B."/>
            <person name="Srinivasan K."/>
        </authorList>
    </citation>
    <scope>NUCLEOTIDE SEQUENCE [LARGE SCALE GENOMIC DNA]</scope>
    <source>
        <strain evidence="4">SAOS 153D</strain>
    </source>
</reference>
<dbReference type="EMBL" id="NTHN01000208">
    <property type="protein sequence ID" value="PBD18672.1"/>
    <property type="molecule type" value="Genomic_DNA"/>
</dbReference>
<keyword evidence="4" id="KW-1185">Reference proteome</keyword>
<evidence type="ECO:0000313" key="4">
    <source>
        <dbReference type="Proteomes" id="UP000217448"/>
    </source>
</evidence>
<gene>
    <name evidence="2" type="ORF">CLG85_006000</name>
    <name evidence="3" type="ORF">CLG85_13420</name>
</gene>
<name>A0A2A3JU47_9RHOB</name>
<dbReference type="AlphaFoldDB" id="A0A2A3JU47"/>
<comment type="caution">
    <text evidence="3">The sequence shown here is derived from an EMBL/GenBank/DDBJ whole genome shotgun (WGS) entry which is preliminary data.</text>
</comment>
<accession>A0A2A3JU47</accession>
<evidence type="ECO:0000313" key="2">
    <source>
        <dbReference type="EMBL" id="MCT4369908.1"/>
    </source>
</evidence>
<reference evidence="3" key="1">
    <citation type="submission" date="2017-09" db="EMBL/GenBank/DDBJ databases">
        <title>Yangia sp. SAOS 153D whole genome sequencing.</title>
        <authorList>
            <person name="Verma A."/>
            <person name="Krishnamurthi S."/>
        </authorList>
    </citation>
    <scope>NUCLEOTIDE SEQUENCE [LARGE SCALE GENOMIC DNA]</scope>
    <source>
        <strain evidence="3">SAOS 153D</strain>
    </source>
</reference>
<dbReference type="EMBL" id="NTHN02000008">
    <property type="protein sequence ID" value="MCT4369908.1"/>
    <property type="molecule type" value="Genomic_DNA"/>
</dbReference>
<evidence type="ECO:0000256" key="1">
    <source>
        <dbReference type="SAM" id="MobiDB-lite"/>
    </source>
</evidence>
<dbReference type="Proteomes" id="UP000217448">
    <property type="component" value="Unassembled WGS sequence"/>
</dbReference>
<feature type="region of interest" description="Disordered" evidence="1">
    <location>
        <begin position="284"/>
        <end position="307"/>
    </location>
</feature>
<dbReference type="OrthoDB" id="7877023at2"/>
<organism evidence="3">
    <name type="scientific">Alloyangia mangrovi</name>
    <dbReference type="NCBI Taxonomy" id="1779329"/>
    <lineage>
        <taxon>Bacteria</taxon>
        <taxon>Pseudomonadati</taxon>
        <taxon>Pseudomonadota</taxon>
        <taxon>Alphaproteobacteria</taxon>
        <taxon>Rhodobacterales</taxon>
        <taxon>Roseobacteraceae</taxon>
        <taxon>Alloyangia</taxon>
    </lineage>
</organism>
<dbReference type="RefSeq" id="WP_095882728.1">
    <property type="nucleotide sequence ID" value="NZ_NTHN02000008.1"/>
</dbReference>
<reference evidence="2" key="3">
    <citation type="submission" date="2024-05" db="EMBL/GenBank/DDBJ databases">
        <title>Yangia mangrovi SAOS 153D genome.</title>
        <authorList>
            <person name="Verma A."/>
            <person name="Pal Y."/>
            <person name="Sundharam S."/>
            <person name="Bisht B."/>
            <person name="Srinivasan K."/>
        </authorList>
    </citation>
    <scope>NUCLEOTIDE SEQUENCE</scope>
    <source>
        <strain evidence="2">SAOS 153D</strain>
    </source>
</reference>
<protein>
    <submittedName>
        <fullName evidence="3">Uncharacterized protein</fullName>
    </submittedName>
</protein>
<proteinExistence type="predicted"/>
<evidence type="ECO:0000313" key="3">
    <source>
        <dbReference type="EMBL" id="PBD18672.1"/>
    </source>
</evidence>
<sequence length="368" mass="41696">MTTDDFYTKAAHFVLLREMLPKGRIVLTTELEATLPNVIPHVFEEEIRADRFVWLAMKFKKKTTKPEKLGKVKAYKKDRRQFHNEGMYAGRFSMETDARTVTEAYIADHMAPALRGTGPYPGSNYRIPVFPKLWVSAPTQASGELDKVVGFPILPRHLRRELKNIPFAGPLDADVRGELAPWVYKATLQPASTFMNSLRERLSLADRAGSGGARIGGSYVQGAIFNPAMLISIINIFRINYNFFEPRVYTPPYEEIDDFVKAGKLMPRALRIPGTGEYVQLPPRARRSPQKRTPAMRHGMDTRKLRKGGGEDVPDLYRLLYRPWLYAGTKVGAKLDRSWQAPASQTINLPEDDTRETQVVPISEFLGI</sequence>